<keyword evidence="1" id="KW-1133">Transmembrane helix</keyword>
<reference evidence="2 3" key="1">
    <citation type="submission" date="2020-02" db="EMBL/GenBank/DDBJ databases">
        <title>Paenibacillus sp. nov., isolated from rhizosphere soil of tomato.</title>
        <authorList>
            <person name="Weon H.-Y."/>
            <person name="Lee S.A."/>
        </authorList>
    </citation>
    <scope>NUCLEOTIDE SEQUENCE [LARGE SCALE GENOMIC DNA]</scope>
    <source>
        <strain evidence="2 3">14171R-81</strain>
    </source>
</reference>
<keyword evidence="1" id="KW-0472">Membrane</keyword>
<dbReference type="Proteomes" id="UP000479114">
    <property type="component" value="Chromosome"/>
</dbReference>
<dbReference type="KEGG" id="prz:GZH47_00985"/>
<organism evidence="2 3">
    <name type="scientific">Paenibacillus rhizovicinus</name>
    <dbReference type="NCBI Taxonomy" id="2704463"/>
    <lineage>
        <taxon>Bacteria</taxon>
        <taxon>Bacillati</taxon>
        <taxon>Bacillota</taxon>
        <taxon>Bacilli</taxon>
        <taxon>Bacillales</taxon>
        <taxon>Paenibacillaceae</taxon>
        <taxon>Paenibacillus</taxon>
    </lineage>
</organism>
<evidence type="ECO:0000313" key="3">
    <source>
        <dbReference type="Proteomes" id="UP000479114"/>
    </source>
</evidence>
<evidence type="ECO:0000313" key="2">
    <source>
        <dbReference type="EMBL" id="QHW29543.1"/>
    </source>
</evidence>
<keyword evidence="1" id="KW-0812">Transmembrane</keyword>
<feature type="transmembrane region" description="Helical" evidence="1">
    <location>
        <begin position="9"/>
        <end position="27"/>
    </location>
</feature>
<dbReference type="RefSeq" id="WP_162638113.1">
    <property type="nucleotide sequence ID" value="NZ_CP048286.1"/>
</dbReference>
<proteinExistence type="predicted"/>
<accession>A0A6C0NUX1</accession>
<sequence length="135" mass="15021">MIAIQQKTLVALALTLTVIGFVVLWILEGGKTVKSFEDNIETIQNHEFIVNCSDEVNRGKHGSNDDVGYLCNINVTNETNLADVDGKQLRFEDFALGDPIRITFAKGKNISKKNRAFDASEVIRLQTTSPLPDRK</sequence>
<evidence type="ECO:0000256" key="1">
    <source>
        <dbReference type="SAM" id="Phobius"/>
    </source>
</evidence>
<dbReference type="EMBL" id="CP048286">
    <property type="protein sequence ID" value="QHW29543.1"/>
    <property type="molecule type" value="Genomic_DNA"/>
</dbReference>
<protein>
    <submittedName>
        <fullName evidence="2">Uncharacterized protein</fullName>
    </submittedName>
</protein>
<keyword evidence="3" id="KW-1185">Reference proteome</keyword>
<gene>
    <name evidence="2" type="ORF">GZH47_00985</name>
</gene>
<name>A0A6C0NUX1_9BACL</name>
<dbReference type="AlphaFoldDB" id="A0A6C0NUX1"/>